<dbReference type="EMBL" id="FUWY01000001">
    <property type="protein sequence ID" value="SJZ42471.1"/>
    <property type="molecule type" value="Genomic_DNA"/>
</dbReference>
<dbReference type="InterPro" id="IPR015422">
    <property type="entry name" value="PyrdxlP-dep_Trfase_small"/>
</dbReference>
<dbReference type="Proteomes" id="UP000243297">
    <property type="component" value="Unassembled WGS sequence"/>
</dbReference>
<protein>
    <recommendedName>
        <fullName evidence="2">cysteine-S-conjugate beta-lyase</fullName>
        <ecNumber evidence="2">4.4.1.13</ecNumber>
    </recommendedName>
</protein>
<evidence type="ECO:0000256" key="2">
    <source>
        <dbReference type="ARBA" id="ARBA00012224"/>
    </source>
</evidence>
<dbReference type="PANTHER" id="PTHR43525:SF1">
    <property type="entry name" value="PROTEIN MALY"/>
    <property type="match status" value="1"/>
</dbReference>
<dbReference type="InterPro" id="IPR027619">
    <property type="entry name" value="C-S_lyase_PatB-like"/>
</dbReference>
<evidence type="ECO:0000313" key="8">
    <source>
        <dbReference type="Proteomes" id="UP000243297"/>
    </source>
</evidence>
<dbReference type="PANTHER" id="PTHR43525">
    <property type="entry name" value="PROTEIN MALY"/>
    <property type="match status" value="1"/>
</dbReference>
<feature type="domain" description="Aminotransferase class I/classII large" evidence="6">
    <location>
        <begin position="36"/>
        <end position="378"/>
    </location>
</feature>
<keyword evidence="8" id="KW-1185">Reference proteome</keyword>
<comment type="cofactor">
    <cofactor evidence="1">
        <name>pyridoxal 5'-phosphate</name>
        <dbReference type="ChEBI" id="CHEBI:597326"/>
    </cofactor>
</comment>
<dbReference type="InterPro" id="IPR015421">
    <property type="entry name" value="PyrdxlP-dep_Trfase_major"/>
</dbReference>
<sequence length="388" mass="44435">MKYDFETRVNRSGTGSLKWKNAERSLNKPCTIPPLSTADMEFIMCPSVVESIQNAISNQGIFGYTSCPKGYTDVVINWLKNEHDTAIKEEWILQTYGVIQAIHHIVNCFTKENDGIIIQTPVYHQFKKIIDHTHRTCVENPLKIVEGRYVMDFDDLEEKAKQAKMLILCSPHNPIGRVWSQEELQRIKDIVVKYDLILVADEIHFDFIHKGKHTVFTELLQDQLILCTSSSKTFNLAGLNLANIIIPNEKIKQALEQHLDENDVHYQTYFGYYACMGAYSKEGSEWKNELNQVIQSNFDLLKTFCEKSLPTCFLSDLEGTYLAWLDLNSLGLSEDEIIERLNKNEIFVDRGSTFGQNGVGYIRINLACPTGVILEVINRFETSFADKI</sequence>
<evidence type="ECO:0000256" key="4">
    <source>
        <dbReference type="ARBA" id="ARBA00023239"/>
    </source>
</evidence>
<keyword evidence="4 7" id="KW-0456">Lyase</keyword>
<evidence type="ECO:0000256" key="1">
    <source>
        <dbReference type="ARBA" id="ARBA00001933"/>
    </source>
</evidence>
<dbReference type="NCBIfam" id="TIGR04350">
    <property type="entry name" value="C_S_lyase_PatB"/>
    <property type="match status" value="1"/>
</dbReference>
<name>A0A1T4KJA0_9FIRM</name>
<comment type="similarity">
    <text evidence="5">Belongs to the class-II pyridoxal-phosphate-dependent aminotransferase family. MalY/PatB cystathionine beta-lyase subfamily.</text>
</comment>
<dbReference type="AlphaFoldDB" id="A0A1T4KJA0"/>
<dbReference type="InterPro" id="IPR015424">
    <property type="entry name" value="PyrdxlP-dep_Trfase"/>
</dbReference>
<dbReference type="Gene3D" id="3.40.640.10">
    <property type="entry name" value="Type I PLP-dependent aspartate aminotransferase-like (Major domain)"/>
    <property type="match status" value="1"/>
</dbReference>
<dbReference type="Gene3D" id="3.90.1150.10">
    <property type="entry name" value="Aspartate Aminotransferase, domain 1"/>
    <property type="match status" value="1"/>
</dbReference>
<evidence type="ECO:0000259" key="6">
    <source>
        <dbReference type="Pfam" id="PF00155"/>
    </source>
</evidence>
<accession>A0A1T4KJA0</accession>
<dbReference type="EC" id="4.4.1.13" evidence="2"/>
<dbReference type="CDD" id="cd00609">
    <property type="entry name" value="AAT_like"/>
    <property type="match status" value="1"/>
</dbReference>
<organism evidence="7 8">
    <name type="scientific">Anaerorhabdus furcosa</name>
    <dbReference type="NCBI Taxonomy" id="118967"/>
    <lineage>
        <taxon>Bacteria</taxon>
        <taxon>Bacillati</taxon>
        <taxon>Bacillota</taxon>
        <taxon>Erysipelotrichia</taxon>
        <taxon>Erysipelotrichales</taxon>
        <taxon>Erysipelotrichaceae</taxon>
        <taxon>Anaerorhabdus</taxon>
    </lineage>
</organism>
<keyword evidence="3" id="KW-0663">Pyridoxal phosphate</keyword>
<evidence type="ECO:0000256" key="5">
    <source>
        <dbReference type="ARBA" id="ARBA00037974"/>
    </source>
</evidence>
<dbReference type="Pfam" id="PF00155">
    <property type="entry name" value="Aminotran_1_2"/>
    <property type="match status" value="1"/>
</dbReference>
<proteinExistence type="inferred from homology"/>
<evidence type="ECO:0000256" key="3">
    <source>
        <dbReference type="ARBA" id="ARBA00022898"/>
    </source>
</evidence>
<dbReference type="SUPFAM" id="SSF53383">
    <property type="entry name" value="PLP-dependent transferases"/>
    <property type="match status" value="1"/>
</dbReference>
<dbReference type="InterPro" id="IPR004839">
    <property type="entry name" value="Aminotransferase_I/II_large"/>
</dbReference>
<dbReference type="RefSeq" id="WP_159443695.1">
    <property type="nucleotide sequence ID" value="NZ_FUWY01000001.1"/>
</dbReference>
<evidence type="ECO:0000313" key="7">
    <source>
        <dbReference type="EMBL" id="SJZ42471.1"/>
    </source>
</evidence>
<dbReference type="OrthoDB" id="9802872at2"/>
<dbReference type="GO" id="GO:0047804">
    <property type="term" value="F:cysteine-S-conjugate beta-lyase activity"/>
    <property type="evidence" value="ECO:0007669"/>
    <property type="project" value="UniProtKB-EC"/>
</dbReference>
<dbReference type="STRING" id="118967.SAMN02745191_0562"/>
<dbReference type="GO" id="GO:0030170">
    <property type="term" value="F:pyridoxal phosphate binding"/>
    <property type="evidence" value="ECO:0007669"/>
    <property type="project" value="InterPro"/>
</dbReference>
<gene>
    <name evidence="7" type="ORF">SAMN02745191_0562</name>
</gene>
<reference evidence="8" key="1">
    <citation type="submission" date="2017-02" db="EMBL/GenBank/DDBJ databases">
        <authorList>
            <person name="Varghese N."/>
            <person name="Submissions S."/>
        </authorList>
    </citation>
    <scope>NUCLEOTIDE SEQUENCE [LARGE SCALE GENOMIC DNA]</scope>
    <source>
        <strain evidence="8">ATCC 25662</strain>
    </source>
</reference>
<dbReference type="InterPro" id="IPR051798">
    <property type="entry name" value="Class-II_PLP-Dep_Aminotrans"/>
</dbReference>